<sequence>MLCSFWLTAWVHISFPLYPAGLIAKMVILGNWRTFSIVMQ</sequence>
<evidence type="ECO:0000313" key="2">
    <source>
        <dbReference type="Proteomes" id="UP000639403"/>
    </source>
</evidence>
<reference evidence="1" key="2">
    <citation type="journal article" name="Front. Microbiol.">
        <title>Degradative Capacity of Two Strains of Rhodonia placenta: From Phenotype to Genotype.</title>
        <authorList>
            <person name="Kolle M."/>
            <person name="Horta M.A.C."/>
            <person name="Nowrousian M."/>
            <person name="Ohm R.A."/>
            <person name="Benz J.P."/>
            <person name="Pilgard A."/>
        </authorList>
    </citation>
    <scope>NUCLEOTIDE SEQUENCE</scope>
    <source>
        <strain evidence="1">FPRL280</strain>
    </source>
</reference>
<gene>
    <name evidence="1" type="ORF">IEO21_02854</name>
</gene>
<evidence type="ECO:0000313" key="1">
    <source>
        <dbReference type="EMBL" id="KAF9818339.1"/>
    </source>
</evidence>
<proteinExistence type="predicted"/>
<reference evidence="1" key="1">
    <citation type="submission" date="2020-11" db="EMBL/GenBank/DDBJ databases">
        <authorList>
            <person name="Koelle M."/>
            <person name="Horta M.A.C."/>
            <person name="Nowrousian M."/>
            <person name="Ohm R.A."/>
            <person name="Benz P."/>
            <person name="Pilgard A."/>
        </authorList>
    </citation>
    <scope>NUCLEOTIDE SEQUENCE</scope>
    <source>
        <strain evidence="1">FPRL280</strain>
    </source>
</reference>
<name>A0A8H7P7D1_9APHY</name>
<organism evidence="1 2">
    <name type="scientific">Rhodonia placenta</name>
    <dbReference type="NCBI Taxonomy" id="104341"/>
    <lineage>
        <taxon>Eukaryota</taxon>
        <taxon>Fungi</taxon>
        <taxon>Dikarya</taxon>
        <taxon>Basidiomycota</taxon>
        <taxon>Agaricomycotina</taxon>
        <taxon>Agaricomycetes</taxon>
        <taxon>Polyporales</taxon>
        <taxon>Adustoporiaceae</taxon>
        <taxon>Rhodonia</taxon>
    </lineage>
</organism>
<accession>A0A8H7P7D1</accession>
<protein>
    <submittedName>
        <fullName evidence="1">Uncharacterized protein</fullName>
    </submittedName>
</protein>
<dbReference type="Proteomes" id="UP000639403">
    <property type="component" value="Unassembled WGS sequence"/>
</dbReference>
<comment type="caution">
    <text evidence="1">The sequence shown here is derived from an EMBL/GenBank/DDBJ whole genome shotgun (WGS) entry which is preliminary data.</text>
</comment>
<dbReference type="EMBL" id="JADOXO010000031">
    <property type="protein sequence ID" value="KAF9818339.1"/>
    <property type="molecule type" value="Genomic_DNA"/>
</dbReference>
<dbReference type="AlphaFoldDB" id="A0A8H7P7D1"/>